<feature type="domain" description="Fumarate lyase N-terminal" evidence="2">
    <location>
        <begin position="7"/>
        <end position="154"/>
    </location>
</feature>
<dbReference type="GO" id="GO:0070626">
    <property type="term" value="F:(S)-2-(5-amino-1-(5-phospho-D-ribosyl)imidazole-4-carboxamido) succinate lyase (fumarate-forming) activity"/>
    <property type="evidence" value="ECO:0007669"/>
    <property type="project" value="TreeGrafter"/>
</dbReference>
<dbReference type="InterPro" id="IPR000362">
    <property type="entry name" value="Fumarate_lyase_fam"/>
</dbReference>
<dbReference type="GO" id="GO:0004018">
    <property type="term" value="F:N6-(1,2-dicarboxyethyl)AMP AMP-lyase (fumarate-forming) activity"/>
    <property type="evidence" value="ECO:0007669"/>
    <property type="project" value="TreeGrafter"/>
</dbReference>
<dbReference type="PANTHER" id="PTHR43172:SF1">
    <property type="entry name" value="ADENYLOSUCCINATE LYASE"/>
    <property type="match status" value="1"/>
</dbReference>
<keyword evidence="1" id="KW-0456">Lyase</keyword>
<dbReference type="Gene3D" id="1.20.200.10">
    <property type="entry name" value="Fumarase/aspartase (Central domain)"/>
    <property type="match status" value="1"/>
</dbReference>
<evidence type="ECO:0000259" key="2">
    <source>
        <dbReference type="Pfam" id="PF00206"/>
    </source>
</evidence>
<dbReference type="GO" id="GO:0044208">
    <property type="term" value="P:'de novo' AMP biosynthetic process"/>
    <property type="evidence" value="ECO:0007669"/>
    <property type="project" value="TreeGrafter"/>
</dbReference>
<evidence type="ECO:0000313" key="3">
    <source>
        <dbReference type="EMBL" id="SVD98850.1"/>
    </source>
</evidence>
<gene>
    <name evidence="3" type="ORF">METZ01_LOCUS451704</name>
</gene>
<dbReference type="EMBL" id="UINC01186576">
    <property type="protein sequence ID" value="SVD98850.1"/>
    <property type="molecule type" value="Genomic_DNA"/>
</dbReference>
<dbReference type="InterPro" id="IPR008948">
    <property type="entry name" value="L-Aspartase-like"/>
</dbReference>
<dbReference type="PRINTS" id="PR00149">
    <property type="entry name" value="FUMRATELYASE"/>
</dbReference>
<proteinExistence type="predicted"/>
<sequence>MIDRYSRPEMKKIWSDENKYDKWLKVEIAACEAWTQLGKIPEDDMSKLRVATYNMKRLNEILNVTKHDMTAFLKSITESIGPEGRWIHKGLTTSDVWDTATSLQLLEAGNLLNTEIDKMLGILKTKAVEYKKTIMMGRTHGVHAEPITFGLKLAL</sequence>
<reference evidence="3" key="1">
    <citation type="submission" date="2018-05" db="EMBL/GenBank/DDBJ databases">
        <authorList>
            <person name="Lanie J.A."/>
            <person name="Ng W.-L."/>
            <person name="Kazmierczak K.M."/>
            <person name="Andrzejewski T.M."/>
            <person name="Davidsen T.M."/>
            <person name="Wayne K.J."/>
            <person name="Tettelin H."/>
            <person name="Glass J.I."/>
            <person name="Rusch D."/>
            <person name="Podicherti R."/>
            <person name="Tsui H.-C.T."/>
            <person name="Winkler M.E."/>
        </authorList>
    </citation>
    <scope>NUCLEOTIDE SEQUENCE</scope>
</reference>
<dbReference type="GO" id="GO:0005829">
    <property type="term" value="C:cytosol"/>
    <property type="evidence" value="ECO:0007669"/>
    <property type="project" value="TreeGrafter"/>
</dbReference>
<dbReference type="SUPFAM" id="SSF48557">
    <property type="entry name" value="L-aspartase-like"/>
    <property type="match status" value="1"/>
</dbReference>
<name>A0A382ZU80_9ZZZZ</name>
<dbReference type="InterPro" id="IPR022761">
    <property type="entry name" value="Fumarate_lyase_N"/>
</dbReference>
<organism evidence="3">
    <name type="scientific">marine metagenome</name>
    <dbReference type="NCBI Taxonomy" id="408172"/>
    <lineage>
        <taxon>unclassified sequences</taxon>
        <taxon>metagenomes</taxon>
        <taxon>ecological metagenomes</taxon>
    </lineage>
</organism>
<protein>
    <recommendedName>
        <fullName evidence="2">Fumarate lyase N-terminal domain-containing protein</fullName>
    </recommendedName>
</protein>
<dbReference type="Pfam" id="PF00206">
    <property type="entry name" value="Lyase_1"/>
    <property type="match status" value="1"/>
</dbReference>
<dbReference type="AlphaFoldDB" id="A0A382ZU80"/>
<dbReference type="InterPro" id="IPR024083">
    <property type="entry name" value="Fumarase/histidase_N"/>
</dbReference>
<accession>A0A382ZU80</accession>
<dbReference type="Gene3D" id="1.10.275.10">
    <property type="entry name" value="Fumarase/aspartase (N-terminal domain)"/>
    <property type="match status" value="1"/>
</dbReference>
<dbReference type="PANTHER" id="PTHR43172">
    <property type="entry name" value="ADENYLOSUCCINATE LYASE"/>
    <property type="match status" value="1"/>
</dbReference>
<evidence type="ECO:0000256" key="1">
    <source>
        <dbReference type="ARBA" id="ARBA00023239"/>
    </source>
</evidence>
<feature type="non-terminal residue" evidence="3">
    <location>
        <position position="155"/>
    </location>
</feature>